<evidence type="ECO:0000313" key="4">
    <source>
        <dbReference type="Proteomes" id="UP001059672"/>
    </source>
</evidence>
<gene>
    <name evidence="3" type="ORF">KDW96_03980</name>
</gene>
<keyword evidence="2" id="KW-0732">Signal</keyword>
<proteinExistence type="predicted"/>
<evidence type="ECO:0000256" key="1">
    <source>
        <dbReference type="SAM" id="MobiDB-lite"/>
    </source>
</evidence>
<reference evidence="3" key="1">
    <citation type="submission" date="2021-04" db="EMBL/GenBank/DDBJ databases">
        <title>Oceanospirillales bacteria with DddD are important DMSP degraders in coastal seawater.</title>
        <authorList>
            <person name="Liu J."/>
        </authorList>
    </citation>
    <scope>NUCLEOTIDE SEQUENCE</scope>
    <source>
        <strain evidence="3">D13-4</strain>
    </source>
</reference>
<protein>
    <submittedName>
        <fullName evidence="3">Uncharacterized protein</fullName>
    </submittedName>
</protein>
<feature type="chain" id="PRO_5046329303" evidence="2">
    <location>
        <begin position="22"/>
        <end position="103"/>
    </location>
</feature>
<name>A0ABY5HBW5_9PSED</name>
<feature type="region of interest" description="Disordered" evidence="1">
    <location>
        <begin position="24"/>
        <end position="86"/>
    </location>
</feature>
<dbReference type="Proteomes" id="UP001059672">
    <property type="component" value="Chromosome"/>
</dbReference>
<evidence type="ECO:0000256" key="2">
    <source>
        <dbReference type="SAM" id="SignalP"/>
    </source>
</evidence>
<evidence type="ECO:0000313" key="3">
    <source>
        <dbReference type="EMBL" id="UTW08496.1"/>
    </source>
</evidence>
<accession>A0ABY5HBW5</accession>
<organism evidence="3 4">
    <name type="scientific">Pseudomonas benzenivorans</name>
    <dbReference type="NCBI Taxonomy" id="556533"/>
    <lineage>
        <taxon>Bacteria</taxon>
        <taxon>Pseudomonadati</taxon>
        <taxon>Pseudomonadota</taxon>
        <taxon>Gammaproteobacteria</taxon>
        <taxon>Pseudomonadales</taxon>
        <taxon>Pseudomonadaceae</taxon>
        <taxon>Pseudomonas</taxon>
    </lineage>
</organism>
<dbReference type="RefSeq" id="WP_255839135.1">
    <property type="nucleotide sequence ID" value="NZ_CP073346.1"/>
</dbReference>
<dbReference type="EMBL" id="CP073346">
    <property type="protein sequence ID" value="UTW08496.1"/>
    <property type="molecule type" value="Genomic_DNA"/>
</dbReference>
<keyword evidence="4" id="KW-1185">Reference proteome</keyword>
<feature type="signal peptide" evidence="2">
    <location>
        <begin position="1"/>
        <end position="21"/>
    </location>
</feature>
<sequence>MPVSVLILAGLSAFWAATLSAQGDRLPAPVAGSPGTATPQPFALPPTRGLPGTAPNHLPLLNDGSGNRGGRLNPQPGKPLPADGRLPLLEQQLQRNLEGGRSD</sequence>